<dbReference type="RefSeq" id="WP_104980101.1">
    <property type="nucleotide sequence ID" value="NZ_CP012673.1"/>
</dbReference>
<feature type="transmembrane region" description="Helical" evidence="1">
    <location>
        <begin position="112"/>
        <end position="135"/>
    </location>
</feature>
<reference evidence="2 3" key="1">
    <citation type="submission" date="2015-09" db="EMBL/GenBank/DDBJ databases">
        <title>Sorangium comparison.</title>
        <authorList>
            <person name="Zaburannyi N."/>
            <person name="Bunk B."/>
            <person name="Overmann J."/>
            <person name="Mueller R."/>
        </authorList>
    </citation>
    <scope>NUCLEOTIDE SEQUENCE [LARGE SCALE GENOMIC DNA]</scope>
    <source>
        <strain evidence="2 3">So ce26</strain>
    </source>
</reference>
<gene>
    <name evidence="2" type="ORF">SOCE26_030600</name>
</gene>
<name>A0A2L0EQP7_SORCE</name>
<proteinExistence type="predicted"/>
<evidence type="ECO:0000313" key="3">
    <source>
        <dbReference type="Proteomes" id="UP000238348"/>
    </source>
</evidence>
<dbReference type="AlphaFoldDB" id="A0A2L0EQP7"/>
<keyword evidence="1" id="KW-1133">Transmembrane helix</keyword>
<protein>
    <recommendedName>
        <fullName evidence="4">MalT-like TPR region domain-containing protein</fullName>
    </recommendedName>
</protein>
<dbReference type="OrthoDB" id="5494556at2"/>
<dbReference type="Proteomes" id="UP000238348">
    <property type="component" value="Chromosome"/>
</dbReference>
<evidence type="ECO:0008006" key="4">
    <source>
        <dbReference type="Google" id="ProtNLM"/>
    </source>
</evidence>
<evidence type="ECO:0000313" key="2">
    <source>
        <dbReference type="EMBL" id="AUX41638.1"/>
    </source>
</evidence>
<accession>A0A2L0EQP7</accession>
<evidence type="ECO:0000256" key="1">
    <source>
        <dbReference type="SAM" id="Phobius"/>
    </source>
</evidence>
<sequence>MVWKKQISETISAVIKNLPDTAPEAVSKLLGDVRLAGLEQKQKVRAALGSVTTALNEGLNLAFEAIRSTPPNDAAGPLVVLIDNLEKLSEGQRANVERLYLDRMVALKRLEAHLVITVALYLCYAAAGASLIGLYGGNVVVLPMIEVRRRAAEGGGDNAAGLAALAHLLGRRVDFALLFEEGPAAAERIARYSGGCVRRAVTLGKLANILQARGELDEALRIQQQETLPVFERLGDIRSRLVCQANMALTRLERAAPGDREAAAELLRAARRDAERLQISEAEVIRRIQQDASLES</sequence>
<keyword evidence="1" id="KW-0472">Membrane</keyword>
<dbReference type="EMBL" id="CP012673">
    <property type="protein sequence ID" value="AUX41638.1"/>
    <property type="molecule type" value="Genomic_DNA"/>
</dbReference>
<keyword evidence="1" id="KW-0812">Transmembrane</keyword>
<organism evidence="2 3">
    <name type="scientific">Sorangium cellulosum</name>
    <name type="common">Polyangium cellulosum</name>
    <dbReference type="NCBI Taxonomy" id="56"/>
    <lineage>
        <taxon>Bacteria</taxon>
        <taxon>Pseudomonadati</taxon>
        <taxon>Myxococcota</taxon>
        <taxon>Polyangia</taxon>
        <taxon>Polyangiales</taxon>
        <taxon>Polyangiaceae</taxon>
        <taxon>Sorangium</taxon>
    </lineage>
</organism>